<evidence type="ECO:0000256" key="1">
    <source>
        <dbReference type="SAM" id="MobiDB-lite"/>
    </source>
</evidence>
<name>A0A835VC37_VANPL</name>
<proteinExistence type="predicted"/>
<reference evidence="2 3" key="1">
    <citation type="journal article" date="2020" name="Nat. Food">
        <title>A phased Vanilla planifolia genome enables genetic improvement of flavour and production.</title>
        <authorList>
            <person name="Hasing T."/>
            <person name="Tang H."/>
            <person name="Brym M."/>
            <person name="Khazi F."/>
            <person name="Huang T."/>
            <person name="Chambers A.H."/>
        </authorList>
    </citation>
    <scope>NUCLEOTIDE SEQUENCE [LARGE SCALE GENOMIC DNA]</scope>
    <source>
        <tissue evidence="2">Leaf</tissue>
    </source>
</reference>
<gene>
    <name evidence="2" type="ORF">HPP92_005361</name>
</gene>
<feature type="compositionally biased region" description="Pro residues" evidence="1">
    <location>
        <begin position="24"/>
        <end position="38"/>
    </location>
</feature>
<feature type="region of interest" description="Disordered" evidence="1">
    <location>
        <begin position="1"/>
        <end position="38"/>
    </location>
</feature>
<accession>A0A835VC37</accession>
<dbReference type="AlphaFoldDB" id="A0A835VC37"/>
<comment type="caution">
    <text evidence="2">The sequence shown here is derived from an EMBL/GenBank/DDBJ whole genome shotgun (WGS) entry which is preliminary data.</text>
</comment>
<sequence>MSSPILSPQLGRRTPSPPSRRRPPPPVLSPPPPPLPPWIGPIPSHYNCNPVPFDTTDRGCRNHCIRQDYRTGMLIYYGQQILCCCYNSSLKKRALLKAA</sequence>
<evidence type="ECO:0000313" key="3">
    <source>
        <dbReference type="Proteomes" id="UP000636800"/>
    </source>
</evidence>
<dbReference type="EMBL" id="JADCNL010000002">
    <property type="protein sequence ID" value="KAG0491963.1"/>
    <property type="molecule type" value="Genomic_DNA"/>
</dbReference>
<protein>
    <submittedName>
        <fullName evidence="2">Uncharacterized protein</fullName>
    </submittedName>
</protein>
<evidence type="ECO:0000313" key="2">
    <source>
        <dbReference type="EMBL" id="KAG0491963.1"/>
    </source>
</evidence>
<dbReference type="Proteomes" id="UP000636800">
    <property type="component" value="Chromosome 2"/>
</dbReference>
<organism evidence="2 3">
    <name type="scientific">Vanilla planifolia</name>
    <name type="common">Vanilla</name>
    <dbReference type="NCBI Taxonomy" id="51239"/>
    <lineage>
        <taxon>Eukaryota</taxon>
        <taxon>Viridiplantae</taxon>
        <taxon>Streptophyta</taxon>
        <taxon>Embryophyta</taxon>
        <taxon>Tracheophyta</taxon>
        <taxon>Spermatophyta</taxon>
        <taxon>Magnoliopsida</taxon>
        <taxon>Liliopsida</taxon>
        <taxon>Asparagales</taxon>
        <taxon>Orchidaceae</taxon>
        <taxon>Vanilloideae</taxon>
        <taxon>Vanilleae</taxon>
        <taxon>Vanilla</taxon>
    </lineage>
</organism>
<keyword evidence="3" id="KW-1185">Reference proteome</keyword>
<dbReference type="OrthoDB" id="187139at2759"/>